<organism evidence="1 2">
    <name type="scientific">Ophiocordyceps unilateralis</name>
    <name type="common">Zombie-ant fungus</name>
    <name type="synonym">Torrubia unilateralis</name>
    <dbReference type="NCBI Taxonomy" id="268505"/>
    <lineage>
        <taxon>Eukaryota</taxon>
        <taxon>Fungi</taxon>
        <taxon>Dikarya</taxon>
        <taxon>Ascomycota</taxon>
        <taxon>Pezizomycotina</taxon>
        <taxon>Sordariomycetes</taxon>
        <taxon>Hypocreomycetidae</taxon>
        <taxon>Hypocreales</taxon>
        <taxon>Ophiocordycipitaceae</taxon>
        <taxon>Ophiocordyceps</taxon>
    </lineage>
</organism>
<reference evidence="1 2" key="2">
    <citation type="journal article" date="2017" name="Sci. Rep.">
        <title>Ant-infecting Ophiocordyceps genomes reveal a high diversity of potential behavioral manipulation genes and a possible major role for enterotoxins.</title>
        <authorList>
            <person name="de Bekker C."/>
            <person name="Ohm R.A."/>
            <person name="Evans H.C."/>
            <person name="Brachmann A."/>
            <person name="Hughes D.P."/>
        </authorList>
    </citation>
    <scope>NUCLEOTIDE SEQUENCE [LARGE SCALE GENOMIC DNA]</scope>
    <source>
        <strain evidence="1 2">SC16a</strain>
    </source>
</reference>
<accession>A0A2A9PM82</accession>
<dbReference type="Proteomes" id="UP000037136">
    <property type="component" value="Unassembled WGS sequence"/>
</dbReference>
<evidence type="ECO:0000313" key="2">
    <source>
        <dbReference type="Proteomes" id="UP000037136"/>
    </source>
</evidence>
<reference evidence="1 2" key="1">
    <citation type="journal article" date="2015" name="BMC Genomics">
        <title>Gene expression during zombie ant biting behavior reflects the complexity underlying fungal parasitic behavioral manipulation.</title>
        <authorList>
            <person name="de Bekker C."/>
            <person name="Ohm R.A."/>
            <person name="Loreto R.G."/>
            <person name="Sebastian A."/>
            <person name="Albert I."/>
            <person name="Merrow M."/>
            <person name="Brachmann A."/>
            <person name="Hughes D.P."/>
        </authorList>
    </citation>
    <scope>NUCLEOTIDE SEQUENCE [LARGE SCALE GENOMIC DNA]</scope>
    <source>
        <strain evidence="1 2">SC16a</strain>
    </source>
</reference>
<protein>
    <submittedName>
        <fullName evidence="1">Uncharacterized protein</fullName>
    </submittedName>
</protein>
<gene>
    <name evidence="1" type="ORF">XA68_14830</name>
</gene>
<dbReference type="AlphaFoldDB" id="A0A2A9PM82"/>
<name>A0A2A9PM82_OPHUN</name>
<comment type="caution">
    <text evidence="1">The sequence shown here is derived from an EMBL/GenBank/DDBJ whole genome shotgun (WGS) entry which is preliminary data.</text>
</comment>
<evidence type="ECO:0000313" key="1">
    <source>
        <dbReference type="EMBL" id="PFH62161.1"/>
    </source>
</evidence>
<keyword evidence="2" id="KW-1185">Reference proteome</keyword>
<proteinExistence type="predicted"/>
<sequence length="119" mass="13371">MPPAARLGRGKKKSVRVRVSPMHGLFVLPAPLDIYSRAVGLQTLIFARLVAVNCRCSDSVDSHRLSYRRLDRTSWNRAHVGIMERLPKGKLSCLTSSHLPPSDLQYNTGIYKGTEQNWP</sequence>
<dbReference type="EMBL" id="LAZP02000039">
    <property type="protein sequence ID" value="PFH62161.1"/>
    <property type="molecule type" value="Genomic_DNA"/>
</dbReference>